<reference evidence="4 5" key="1">
    <citation type="submission" date="2019-02" db="EMBL/GenBank/DDBJ databases">
        <title>Deep-cultivation of Planctomycetes and their phenomic and genomic characterization uncovers novel biology.</title>
        <authorList>
            <person name="Wiegand S."/>
            <person name="Jogler M."/>
            <person name="Boedeker C."/>
            <person name="Pinto D."/>
            <person name="Vollmers J."/>
            <person name="Rivas-Marin E."/>
            <person name="Kohn T."/>
            <person name="Peeters S.H."/>
            <person name="Heuer A."/>
            <person name="Rast P."/>
            <person name="Oberbeckmann S."/>
            <person name="Bunk B."/>
            <person name="Jeske O."/>
            <person name="Meyerdierks A."/>
            <person name="Storesund J.E."/>
            <person name="Kallscheuer N."/>
            <person name="Luecker S."/>
            <person name="Lage O.M."/>
            <person name="Pohl T."/>
            <person name="Merkel B.J."/>
            <person name="Hornburger P."/>
            <person name="Mueller R.-W."/>
            <person name="Bruemmer F."/>
            <person name="Labrenz M."/>
            <person name="Spormann A.M."/>
            <person name="Op den Camp H."/>
            <person name="Overmann J."/>
            <person name="Amann R."/>
            <person name="Jetten M.S.M."/>
            <person name="Mascher T."/>
            <person name="Medema M.H."/>
            <person name="Devos D.P."/>
            <person name="Kaster A.-K."/>
            <person name="Ovreas L."/>
            <person name="Rohde M."/>
            <person name="Galperin M.Y."/>
            <person name="Jogler C."/>
        </authorList>
    </citation>
    <scope>NUCLEOTIDE SEQUENCE [LARGE SCALE GENOMIC DNA]</scope>
    <source>
        <strain evidence="4 5">ETA_A1</strain>
    </source>
</reference>
<organism evidence="4 5">
    <name type="scientific">Urbifossiella limnaea</name>
    <dbReference type="NCBI Taxonomy" id="2528023"/>
    <lineage>
        <taxon>Bacteria</taxon>
        <taxon>Pseudomonadati</taxon>
        <taxon>Planctomycetota</taxon>
        <taxon>Planctomycetia</taxon>
        <taxon>Gemmatales</taxon>
        <taxon>Gemmataceae</taxon>
        <taxon>Urbifossiella</taxon>
    </lineage>
</organism>
<dbReference type="EMBL" id="CP036273">
    <property type="protein sequence ID" value="QDU20759.1"/>
    <property type="molecule type" value="Genomic_DNA"/>
</dbReference>
<dbReference type="GO" id="GO:0046872">
    <property type="term" value="F:metal ion binding"/>
    <property type="evidence" value="ECO:0007669"/>
    <property type="project" value="UniProtKB-KW"/>
</dbReference>
<dbReference type="Gene3D" id="3.20.20.120">
    <property type="entry name" value="Enolase-like C-terminal domain"/>
    <property type="match status" value="1"/>
</dbReference>
<dbReference type="SUPFAM" id="SSF54826">
    <property type="entry name" value="Enolase N-terminal domain-like"/>
    <property type="match status" value="1"/>
</dbReference>
<keyword evidence="5" id="KW-1185">Reference proteome</keyword>
<gene>
    <name evidence="4" type="ORF">ETAA1_27190</name>
</gene>
<dbReference type="InterPro" id="IPR036849">
    <property type="entry name" value="Enolase-like_C_sf"/>
</dbReference>
<evidence type="ECO:0000259" key="3">
    <source>
        <dbReference type="Pfam" id="PF13378"/>
    </source>
</evidence>
<name>A0A517XTA8_9BACT</name>
<accession>A0A517XTA8</accession>
<sequence>MKPTDVRVAEVSYTTDDYQYRTPIKFGGVALDKATVLTARVTVEDRQGRRAEGVGSMPLSNVWAFPSRTLGYDQTLGAMTALVAAFRDTTAAHAGYGHPVELGHALEPQFLAHLGPTGERLGLGEPIPVLAALVAASPFDAALHDGYGKLLGRSVYQCYGPDYLTADLGHYLGADFAGRTLDRYVLPAPKAKLPLYHLVGALDPLTSADVKAPVGDGLPETLGEWIARDGLTHLKVKLNGDDLGWDVERVVRVNAVAEEVNGARGVATWFYSLDFNERCQTVEYLIEFLRRLREQAPAGYDRVQYIEQPTARDLKANRQNVMHAAAKLKPVVIDESLVDLESLHLAREMGYTGVAFKACKGQTQSLLLAAAAQEMGLFRCVQDLTCVGRSLIHSAGLAAHIPGVAAIESNGRQYCPAANAGWDDRYPGVFTVADGTMNTALLDGVGLGAG</sequence>
<dbReference type="OrthoDB" id="243720at2"/>
<dbReference type="InterPro" id="IPR029017">
    <property type="entry name" value="Enolase-like_N"/>
</dbReference>
<comment type="similarity">
    <text evidence="1">Belongs to the mandelate racemase/muconate lactonizing enzyme family.</text>
</comment>
<dbReference type="AlphaFoldDB" id="A0A517XTA8"/>
<dbReference type="Proteomes" id="UP000319576">
    <property type="component" value="Chromosome"/>
</dbReference>
<feature type="domain" description="Enolase C-terminal" evidence="3">
    <location>
        <begin position="223"/>
        <end position="448"/>
    </location>
</feature>
<dbReference type="InterPro" id="IPR034593">
    <property type="entry name" value="DgoD-like"/>
</dbReference>
<protein>
    <recommendedName>
        <fullName evidence="3">Enolase C-terminal domain-containing protein</fullName>
    </recommendedName>
</protein>
<dbReference type="PANTHER" id="PTHR48080">
    <property type="entry name" value="D-GALACTONATE DEHYDRATASE-RELATED"/>
    <property type="match status" value="1"/>
</dbReference>
<dbReference type="PANTHER" id="PTHR48080:SF3">
    <property type="entry name" value="ENOLASE SUPERFAMILY MEMBER DDB_G0284701"/>
    <property type="match status" value="1"/>
</dbReference>
<proteinExistence type="inferred from homology"/>
<evidence type="ECO:0000256" key="2">
    <source>
        <dbReference type="ARBA" id="ARBA00022723"/>
    </source>
</evidence>
<keyword evidence="2" id="KW-0479">Metal-binding</keyword>
<dbReference type="Pfam" id="PF13378">
    <property type="entry name" value="MR_MLE_C"/>
    <property type="match status" value="1"/>
</dbReference>
<dbReference type="InterPro" id="IPR029065">
    <property type="entry name" value="Enolase_C-like"/>
</dbReference>
<dbReference type="SUPFAM" id="SSF51604">
    <property type="entry name" value="Enolase C-terminal domain-like"/>
    <property type="match status" value="1"/>
</dbReference>
<evidence type="ECO:0000256" key="1">
    <source>
        <dbReference type="ARBA" id="ARBA00008031"/>
    </source>
</evidence>
<evidence type="ECO:0000313" key="5">
    <source>
        <dbReference type="Proteomes" id="UP000319576"/>
    </source>
</evidence>
<dbReference type="RefSeq" id="WP_145238855.1">
    <property type="nucleotide sequence ID" value="NZ_CP036273.1"/>
</dbReference>
<dbReference type="KEGG" id="uli:ETAA1_27190"/>
<evidence type="ECO:0000313" key="4">
    <source>
        <dbReference type="EMBL" id="QDU20759.1"/>
    </source>
</evidence>